<keyword evidence="3" id="KW-1185">Reference proteome</keyword>
<evidence type="ECO:0000256" key="1">
    <source>
        <dbReference type="SAM" id="MobiDB-lite"/>
    </source>
</evidence>
<feature type="region of interest" description="Disordered" evidence="1">
    <location>
        <begin position="40"/>
        <end position="86"/>
    </location>
</feature>
<feature type="compositionally biased region" description="Pro residues" evidence="1">
    <location>
        <begin position="41"/>
        <end position="61"/>
    </location>
</feature>
<organism evidence="2 3">
    <name type="scientific">Microbacterium resistens</name>
    <dbReference type="NCBI Taxonomy" id="156977"/>
    <lineage>
        <taxon>Bacteria</taxon>
        <taxon>Bacillati</taxon>
        <taxon>Actinomycetota</taxon>
        <taxon>Actinomycetes</taxon>
        <taxon>Micrococcales</taxon>
        <taxon>Microbacteriaceae</taxon>
        <taxon>Microbacterium</taxon>
    </lineage>
</organism>
<reference evidence="2 3" key="1">
    <citation type="submission" date="2023-01" db="EMBL/GenBank/DDBJ databases">
        <title>Characterization of estradiol degrading bacteria Microbacterium sp. MZT7 and reveal degrading genes through genome analysis.</title>
        <authorList>
            <person name="Hao P."/>
            <person name="Gao Y."/>
        </authorList>
    </citation>
    <scope>NUCLEOTIDE SEQUENCE [LARGE SCALE GENOMIC DNA]</scope>
    <source>
        <strain evidence="2 3">MZT7</strain>
    </source>
</reference>
<dbReference type="Proteomes" id="UP001199642">
    <property type="component" value="Chromosome"/>
</dbReference>
<dbReference type="PROSITE" id="PS51257">
    <property type="entry name" value="PROKAR_LIPOPROTEIN"/>
    <property type="match status" value="1"/>
</dbReference>
<accession>A0ABY3RUB3</accession>
<dbReference type="EMBL" id="CP082781">
    <property type="protein sequence ID" value="UGS26047.1"/>
    <property type="molecule type" value="Genomic_DNA"/>
</dbReference>
<dbReference type="RefSeq" id="WP_231819770.1">
    <property type="nucleotide sequence ID" value="NZ_CP082781.1"/>
</dbReference>
<protein>
    <submittedName>
        <fullName evidence="2">Uncharacterized protein</fullName>
    </submittedName>
</protein>
<name>A0ABY3RUB3_9MICO</name>
<sequence length="195" mass="20987">MNGTLKGLLIAVPIFLLLIVGVGACSTILTVTRDVSSEPLAPFPTLPPIPTLTPVAPPSPLPTDAGAPSAEPDPIPTDDPEIPGTDAVGDRLEALAEQYRQARDDGTLWERIPDTERNRAAVSAFLYLITDMKIATIWGVDKETQAQYARDAQLLEERLLAQEPLGTSVEITFEDGRVFRYDGETGEGGYTEPEG</sequence>
<proteinExistence type="predicted"/>
<evidence type="ECO:0000313" key="2">
    <source>
        <dbReference type="EMBL" id="UGS26047.1"/>
    </source>
</evidence>
<gene>
    <name evidence="2" type="ORF">K8F61_15585</name>
</gene>
<evidence type="ECO:0000313" key="3">
    <source>
        <dbReference type="Proteomes" id="UP001199642"/>
    </source>
</evidence>